<dbReference type="PANTHER" id="PTHR48043:SF145">
    <property type="entry name" value="FI06409P-RELATED"/>
    <property type="match status" value="1"/>
</dbReference>
<dbReference type="FunFam" id="3.40.50.2000:FF:000021">
    <property type="entry name" value="UDP-glucuronosyltransferase"/>
    <property type="match status" value="1"/>
</dbReference>
<evidence type="ECO:0000313" key="5">
    <source>
        <dbReference type="EnsemblMetazoa" id="ADIR009768-PA"/>
    </source>
</evidence>
<keyword evidence="6" id="KW-1185">Reference proteome</keyword>
<accession>A0A182NQ33</accession>
<dbReference type="AlphaFoldDB" id="A0A182NQ33"/>
<dbReference type="Gene3D" id="3.40.50.2000">
    <property type="entry name" value="Glycogen Phosphorylase B"/>
    <property type="match status" value="1"/>
</dbReference>
<reference evidence="5" key="2">
    <citation type="submission" date="2020-05" db="UniProtKB">
        <authorList>
            <consortium name="EnsemblMetazoa"/>
        </authorList>
    </citation>
    <scope>IDENTIFICATION</scope>
    <source>
        <strain evidence="5">WRAIR2</strain>
    </source>
</reference>
<evidence type="ECO:0000313" key="6">
    <source>
        <dbReference type="Proteomes" id="UP000075884"/>
    </source>
</evidence>
<organism evidence="5 6">
    <name type="scientific">Anopheles dirus</name>
    <dbReference type="NCBI Taxonomy" id="7168"/>
    <lineage>
        <taxon>Eukaryota</taxon>
        <taxon>Metazoa</taxon>
        <taxon>Ecdysozoa</taxon>
        <taxon>Arthropoda</taxon>
        <taxon>Hexapoda</taxon>
        <taxon>Insecta</taxon>
        <taxon>Pterygota</taxon>
        <taxon>Neoptera</taxon>
        <taxon>Endopterygota</taxon>
        <taxon>Diptera</taxon>
        <taxon>Nematocera</taxon>
        <taxon>Culicoidea</taxon>
        <taxon>Culicidae</taxon>
        <taxon>Anophelinae</taxon>
        <taxon>Anopheles</taxon>
    </lineage>
</organism>
<keyword evidence="4" id="KW-0472">Membrane</keyword>
<evidence type="ECO:0000256" key="2">
    <source>
        <dbReference type="ARBA" id="ARBA00022676"/>
    </source>
</evidence>
<dbReference type="InterPro" id="IPR050271">
    <property type="entry name" value="UDP-glycosyltransferase"/>
</dbReference>
<dbReference type="VEuPathDB" id="VectorBase:ADIR009768"/>
<keyword evidence="3" id="KW-0808">Transferase</keyword>
<sequence length="485" mass="55653">SEQLSKVLATNGYNVTLLNIYKNGKQPNLHFLKMDNVEETLMMDDPIDHLTMHSMSPLELLASFSDLELMVCKHAIVSSQFSHLIDYPESFQFNLIIHDHMAGPCLLVLLDRFQFPPLVMASASNILACVESTLGSPSYFGIIPSYLYDQPTSFGYFESMYNFVITVVELLFKKYYTNPQIDRFILSHFLHLSSVSQLESRAIVVLMNSIPFLEPPKPQIWRVINIGGLHISTPNPQRALAYLRQNRTYDKCVYVSFGSNIQIYNIDNGISQSIITAARSLPFVKFLWKVEIHHSTFANLIPENIIISEWFPQNDLLGSGKVDIFVTHGGLLSVQEGAWYGIPMLGIPNYADQYQNVRSIERLGIGKKLLLEHLTPQTLKHHLKDMLYDERYKRHAGTVSQVIRDEQITPQQRALWDIEWVLRNHHKTQNMLVDLNDIGYMSKYSIYVISTIVLMSILLGFTLYRLTIVCISSMLSHFKKKNKKE</sequence>
<dbReference type="SUPFAM" id="SSF53756">
    <property type="entry name" value="UDP-Glycosyltransferase/glycogen phosphorylase"/>
    <property type="match status" value="1"/>
</dbReference>
<comment type="similarity">
    <text evidence="1">Belongs to the UDP-glycosyltransferase family.</text>
</comment>
<keyword evidence="2" id="KW-0328">Glycosyltransferase</keyword>
<evidence type="ECO:0000256" key="1">
    <source>
        <dbReference type="ARBA" id="ARBA00009995"/>
    </source>
</evidence>
<evidence type="ECO:0000256" key="3">
    <source>
        <dbReference type="ARBA" id="ARBA00022679"/>
    </source>
</evidence>
<evidence type="ECO:0000256" key="4">
    <source>
        <dbReference type="SAM" id="Phobius"/>
    </source>
</evidence>
<reference evidence="6" key="1">
    <citation type="submission" date="2013-03" db="EMBL/GenBank/DDBJ databases">
        <title>The Genome Sequence of Anopheles dirus WRAIR2.</title>
        <authorList>
            <consortium name="The Broad Institute Genomics Platform"/>
            <person name="Neafsey D.E."/>
            <person name="Walton C."/>
            <person name="Walker B."/>
            <person name="Young S.K."/>
            <person name="Zeng Q."/>
            <person name="Gargeya S."/>
            <person name="Fitzgerald M."/>
            <person name="Haas B."/>
            <person name="Abouelleil A."/>
            <person name="Allen A.W."/>
            <person name="Alvarado L."/>
            <person name="Arachchi H.M."/>
            <person name="Berlin A.M."/>
            <person name="Chapman S.B."/>
            <person name="Gainer-Dewar J."/>
            <person name="Goldberg J."/>
            <person name="Griggs A."/>
            <person name="Gujja S."/>
            <person name="Hansen M."/>
            <person name="Howarth C."/>
            <person name="Imamovic A."/>
            <person name="Ireland A."/>
            <person name="Larimer J."/>
            <person name="McCowan C."/>
            <person name="Murphy C."/>
            <person name="Pearson M."/>
            <person name="Poon T.W."/>
            <person name="Priest M."/>
            <person name="Roberts A."/>
            <person name="Saif S."/>
            <person name="Shea T."/>
            <person name="Sisk P."/>
            <person name="Sykes S."/>
            <person name="Wortman J."/>
            <person name="Nusbaum C."/>
            <person name="Birren B."/>
        </authorList>
    </citation>
    <scope>NUCLEOTIDE SEQUENCE [LARGE SCALE GENOMIC DNA]</scope>
    <source>
        <strain evidence="6">WRAIR2</strain>
    </source>
</reference>
<dbReference type="Pfam" id="PF00201">
    <property type="entry name" value="UDPGT"/>
    <property type="match status" value="1"/>
</dbReference>
<dbReference type="InterPro" id="IPR002213">
    <property type="entry name" value="UDP_glucos_trans"/>
</dbReference>
<dbReference type="PANTHER" id="PTHR48043">
    <property type="entry name" value="EG:EG0003.4 PROTEIN-RELATED"/>
    <property type="match status" value="1"/>
</dbReference>
<dbReference type="CDD" id="cd03784">
    <property type="entry name" value="GT1_Gtf-like"/>
    <property type="match status" value="1"/>
</dbReference>
<evidence type="ECO:0008006" key="7">
    <source>
        <dbReference type="Google" id="ProtNLM"/>
    </source>
</evidence>
<proteinExistence type="inferred from homology"/>
<keyword evidence="4" id="KW-0812">Transmembrane</keyword>
<protein>
    <recommendedName>
        <fullName evidence="7">UDP-glucuronosyltransferase</fullName>
    </recommendedName>
</protein>
<feature type="transmembrane region" description="Helical" evidence="4">
    <location>
        <begin position="444"/>
        <end position="475"/>
    </location>
</feature>
<dbReference type="GO" id="GO:0008194">
    <property type="term" value="F:UDP-glycosyltransferase activity"/>
    <property type="evidence" value="ECO:0007669"/>
    <property type="project" value="InterPro"/>
</dbReference>
<dbReference type="STRING" id="7168.A0A182NQ33"/>
<dbReference type="Proteomes" id="UP000075884">
    <property type="component" value="Unassembled WGS sequence"/>
</dbReference>
<name>A0A182NQ33_9DIPT</name>
<keyword evidence="4" id="KW-1133">Transmembrane helix</keyword>
<dbReference type="EnsemblMetazoa" id="ADIR009768-RA">
    <property type="protein sequence ID" value="ADIR009768-PA"/>
    <property type="gene ID" value="ADIR009768"/>
</dbReference>